<reference evidence="2" key="1">
    <citation type="submission" date="2020-05" db="EMBL/GenBank/DDBJ databases">
        <authorList>
            <person name="Chiriac C."/>
            <person name="Salcher M."/>
            <person name="Ghai R."/>
            <person name="Kavagutti S V."/>
        </authorList>
    </citation>
    <scope>NUCLEOTIDE SEQUENCE</scope>
</reference>
<evidence type="ECO:0000313" key="2">
    <source>
        <dbReference type="EMBL" id="CAB4917599.1"/>
    </source>
</evidence>
<proteinExistence type="predicted"/>
<dbReference type="Pfam" id="PF10974">
    <property type="entry name" value="DUF2804"/>
    <property type="match status" value="1"/>
</dbReference>
<dbReference type="PANTHER" id="PTHR35868">
    <property type="entry name" value="DUF2804 DOMAIN-CONTAINING PROTEIN-RELATED"/>
    <property type="match status" value="1"/>
</dbReference>
<accession>A0A6J7HPS3</accession>
<organism evidence="2">
    <name type="scientific">freshwater metagenome</name>
    <dbReference type="NCBI Taxonomy" id="449393"/>
    <lineage>
        <taxon>unclassified sequences</taxon>
        <taxon>metagenomes</taxon>
        <taxon>ecological metagenomes</taxon>
    </lineage>
</organism>
<gene>
    <name evidence="2" type="ORF">UFOPK3674_00328</name>
</gene>
<evidence type="ECO:0000256" key="1">
    <source>
        <dbReference type="SAM" id="MobiDB-lite"/>
    </source>
</evidence>
<dbReference type="AlphaFoldDB" id="A0A6J7HPS3"/>
<dbReference type="SUPFAM" id="SSF159245">
    <property type="entry name" value="AttH-like"/>
    <property type="match status" value="1"/>
</dbReference>
<feature type="region of interest" description="Disordered" evidence="1">
    <location>
        <begin position="1"/>
        <end position="22"/>
    </location>
</feature>
<dbReference type="InterPro" id="IPR021243">
    <property type="entry name" value="DUF2804"/>
</dbReference>
<protein>
    <submittedName>
        <fullName evidence="2">Unannotated protein</fullName>
    </submittedName>
</protein>
<dbReference type="PANTHER" id="PTHR35868:SF4">
    <property type="entry name" value="DUF2804 DOMAIN-CONTAINING PROTEIN"/>
    <property type="match status" value="1"/>
</dbReference>
<dbReference type="EMBL" id="CAFBMX010000002">
    <property type="protein sequence ID" value="CAB4917599.1"/>
    <property type="molecule type" value="Genomic_DNA"/>
</dbReference>
<name>A0A6J7HPS3_9ZZZZ</name>
<sequence length="280" mass="30591">MTSALPLRSDGTTRPAGLPLPPARMPLWRDGRPLKRWTYVGVYGPELMLCAAQVHVGGLPQAFWAVLDRASGELTQGTTFLPGRVCPDAQRLRVHTRAAQIDLELAPAGEPVEVTSPHGASFIWTRKLPVHATGSVTAGGRVHRVDAPGLVDMSAGYHARVTSWEWSAGAGRTPDGRDVRWNLVRGIHDAPRRSERTVWIDGAAQETVPARFTDDLSTVSFERDAAALRFSAEAQRARTDRLLVVRSSYRQPFGTFAGTLPGAVTLTEGFGVMERHDARW</sequence>